<dbReference type="InterPro" id="IPR011990">
    <property type="entry name" value="TPR-like_helical_dom_sf"/>
</dbReference>
<dbReference type="Pfam" id="PF12771">
    <property type="entry name" value="SusD-like_2"/>
    <property type="match status" value="1"/>
</dbReference>
<gene>
    <name evidence="1" type="ORF">ATB95_01525</name>
</gene>
<sequence>MKKYFLYSLVVASFLTSCESDITSLNNDPKNAQEIPSSFAFASGQYDLANAIFDPGTQASGFPFLIEHQAETTYVTPSRFLLNTNSTNMWDRVYVRGLKMLDNSKNILSKEFDAGNEVGRNKLAMIEILSCYGFKSLVDTYGDIPYTEALQQENKISSPKYDDARTVYTALISRLDNAIGSITASSGGYTQDFFYKGDMSKWKKLANSIKLSFGINLADVDPALSKKIVEEAYASGVMTSNADNAVYSYDGASYKNPYSVTREDIVASKILVDQLKQSNDPRLAKYFSTVNGNYIGGVFGNQNNYKTTSTFSASVSATTARGLFFDYSQVEFLLAEGAARGYNVGSVATHYKNAIAASMDYWGVAAADRDAYIAANPYNSAGNFKQQIGAQVWVSGYTNGYFVWNSVRRLNYPSLPVPPTSQLSGYPIRLPYPDGEQNLNNVNWTAAVSKIPGGRDIATAPVFWDKN</sequence>
<evidence type="ECO:0008006" key="3">
    <source>
        <dbReference type="Google" id="ProtNLM"/>
    </source>
</evidence>
<dbReference type="EMBL" id="LNOI01000001">
    <property type="protein sequence ID" value="KUY19643.1"/>
    <property type="molecule type" value="Genomic_DNA"/>
</dbReference>
<evidence type="ECO:0000313" key="1">
    <source>
        <dbReference type="EMBL" id="KUY19643.1"/>
    </source>
</evidence>
<evidence type="ECO:0000313" key="2">
    <source>
        <dbReference type="Proteomes" id="UP000064412"/>
    </source>
</evidence>
<dbReference type="RefSeq" id="WP_059343615.1">
    <property type="nucleotide sequence ID" value="NZ_CP140570.1"/>
</dbReference>
<dbReference type="PROSITE" id="PS51257">
    <property type="entry name" value="PROKAR_LIPOPROTEIN"/>
    <property type="match status" value="1"/>
</dbReference>
<dbReference type="Proteomes" id="UP000064412">
    <property type="component" value="Unassembled WGS sequence"/>
</dbReference>
<dbReference type="Gene3D" id="1.25.40.390">
    <property type="match status" value="1"/>
</dbReference>
<organism evidence="1 2">
    <name type="scientific">Elizabethkingia miricola</name>
    <name type="common">Chryseobacterium miricola</name>
    <dbReference type="NCBI Taxonomy" id="172045"/>
    <lineage>
        <taxon>Bacteria</taxon>
        <taxon>Pseudomonadati</taxon>
        <taxon>Bacteroidota</taxon>
        <taxon>Flavobacteriia</taxon>
        <taxon>Flavobacteriales</taxon>
        <taxon>Weeksellaceae</taxon>
        <taxon>Elizabethkingia</taxon>
    </lineage>
</organism>
<dbReference type="InterPro" id="IPR041662">
    <property type="entry name" value="SusD-like_2"/>
</dbReference>
<accession>A0AAP1BUC7</accession>
<protein>
    <recommendedName>
        <fullName evidence="3">SusD/RagB family nutrient-binding outer membrane lipoprotein</fullName>
    </recommendedName>
</protein>
<name>A0AAP1BUC7_ELIMR</name>
<comment type="caution">
    <text evidence="1">The sequence shown here is derived from an EMBL/GenBank/DDBJ whole genome shotgun (WGS) entry which is preliminary data.</text>
</comment>
<reference evidence="1 2" key="1">
    <citation type="submission" date="2015-11" db="EMBL/GenBank/DDBJ databases">
        <authorList>
            <person name="Nicholson A.C."/>
            <person name="Humrighouse B.W."/>
            <person name="Graziano J."/>
            <person name="Lasker B."/>
            <person name="Whitney A.M."/>
            <person name="Mcquiston J.R."/>
        </authorList>
    </citation>
    <scope>NUCLEOTIDE SEQUENCE [LARGE SCALE GENOMIC DNA]</scope>
    <source>
        <strain evidence="1 2">G4071</strain>
    </source>
</reference>
<proteinExistence type="predicted"/>
<dbReference type="AlphaFoldDB" id="A0AAP1BUC7"/>
<dbReference type="SUPFAM" id="SSF48452">
    <property type="entry name" value="TPR-like"/>
    <property type="match status" value="1"/>
</dbReference>